<dbReference type="FunFam" id="3.40.50.300:FF:000296">
    <property type="entry name" value="ATP-dependent DNA helicase RecQ"/>
    <property type="match status" value="1"/>
</dbReference>
<evidence type="ECO:0000256" key="16">
    <source>
        <dbReference type="NCBIfam" id="TIGR01389"/>
    </source>
</evidence>
<evidence type="ECO:0000256" key="3">
    <source>
        <dbReference type="ARBA" id="ARBA00005446"/>
    </source>
</evidence>
<evidence type="ECO:0000256" key="7">
    <source>
        <dbReference type="ARBA" id="ARBA00022801"/>
    </source>
</evidence>
<evidence type="ECO:0000256" key="13">
    <source>
        <dbReference type="ARBA" id="ARBA00023204"/>
    </source>
</evidence>
<dbReference type="NCBIfam" id="TIGR00614">
    <property type="entry name" value="recQ_fam"/>
    <property type="match status" value="1"/>
</dbReference>
<comment type="catalytic activity">
    <reaction evidence="15">
        <text>Couples ATP hydrolysis with the unwinding of duplex DNA by translocating in the 3'-5' direction.</text>
        <dbReference type="EC" id="5.6.2.4"/>
    </reaction>
</comment>
<keyword evidence="14" id="KW-0413">Isomerase</keyword>
<keyword evidence="6" id="KW-0227">DNA damage</keyword>
<dbReference type="GO" id="GO:0043590">
    <property type="term" value="C:bacterial nucleoid"/>
    <property type="evidence" value="ECO:0007669"/>
    <property type="project" value="TreeGrafter"/>
</dbReference>
<keyword evidence="5" id="KW-0547">Nucleotide-binding</keyword>
<dbReference type="EC" id="5.6.2.4" evidence="16"/>
<evidence type="ECO:0000256" key="8">
    <source>
        <dbReference type="ARBA" id="ARBA00022806"/>
    </source>
</evidence>
<dbReference type="SMART" id="SM00487">
    <property type="entry name" value="DEXDc"/>
    <property type="match status" value="1"/>
</dbReference>
<keyword evidence="13" id="KW-0234">DNA repair</keyword>
<dbReference type="GO" id="GO:0046872">
    <property type="term" value="F:metal ion binding"/>
    <property type="evidence" value="ECO:0007669"/>
    <property type="project" value="UniProtKB-KW"/>
</dbReference>
<dbReference type="InterPro" id="IPR018982">
    <property type="entry name" value="RQC_domain"/>
</dbReference>
<dbReference type="GO" id="GO:0006260">
    <property type="term" value="P:DNA replication"/>
    <property type="evidence" value="ECO:0007669"/>
    <property type="project" value="InterPro"/>
</dbReference>
<dbReference type="EMBL" id="JAHLFN010000064">
    <property type="protein sequence ID" value="MBU3842619.1"/>
    <property type="molecule type" value="Genomic_DNA"/>
</dbReference>
<evidence type="ECO:0000256" key="6">
    <source>
        <dbReference type="ARBA" id="ARBA00022763"/>
    </source>
</evidence>
<comment type="similarity">
    <text evidence="3">Belongs to the helicase family. RecQ subfamily.</text>
</comment>
<dbReference type="CDD" id="cd17920">
    <property type="entry name" value="DEXHc_RecQ"/>
    <property type="match status" value="1"/>
</dbReference>
<dbReference type="Gene3D" id="1.10.10.10">
    <property type="entry name" value="Winged helix-like DNA-binding domain superfamily/Winged helix DNA-binding domain"/>
    <property type="match status" value="1"/>
</dbReference>
<dbReference type="InterPro" id="IPR006293">
    <property type="entry name" value="DNA_helicase_ATP-dep_RecQ_bac"/>
</dbReference>
<keyword evidence="10" id="KW-0067">ATP-binding</keyword>
<dbReference type="GO" id="GO:0005524">
    <property type="term" value="F:ATP binding"/>
    <property type="evidence" value="ECO:0007669"/>
    <property type="project" value="UniProtKB-KW"/>
</dbReference>
<dbReference type="SUPFAM" id="SSF52540">
    <property type="entry name" value="P-loop containing nucleoside triphosphate hydrolases"/>
    <property type="match status" value="1"/>
</dbReference>
<evidence type="ECO:0000256" key="1">
    <source>
        <dbReference type="ARBA" id="ARBA00001946"/>
    </source>
</evidence>
<accession>A0A9E2NX98</accession>
<dbReference type="InterPro" id="IPR044876">
    <property type="entry name" value="HRDC_dom_sf"/>
</dbReference>
<dbReference type="InterPro" id="IPR036390">
    <property type="entry name" value="WH_DNA-bd_sf"/>
</dbReference>
<evidence type="ECO:0000256" key="5">
    <source>
        <dbReference type="ARBA" id="ARBA00022741"/>
    </source>
</evidence>
<dbReference type="SMART" id="SM00956">
    <property type="entry name" value="RQC"/>
    <property type="match status" value="1"/>
</dbReference>
<dbReference type="GO" id="GO:0003677">
    <property type="term" value="F:DNA binding"/>
    <property type="evidence" value="ECO:0007669"/>
    <property type="project" value="UniProtKB-KW"/>
</dbReference>
<name>A0A9E2NX98_9FUSO</name>
<dbReference type="Proteomes" id="UP000724657">
    <property type="component" value="Unassembled WGS sequence"/>
</dbReference>
<dbReference type="Pfam" id="PF00270">
    <property type="entry name" value="DEAD"/>
    <property type="match status" value="1"/>
</dbReference>
<dbReference type="GO" id="GO:0006281">
    <property type="term" value="P:DNA repair"/>
    <property type="evidence" value="ECO:0007669"/>
    <property type="project" value="UniProtKB-KW"/>
</dbReference>
<feature type="domain" description="Helicase C-terminal" evidence="19">
    <location>
        <begin position="219"/>
        <end position="366"/>
    </location>
</feature>
<dbReference type="InterPro" id="IPR032284">
    <property type="entry name" value="RecQ_Zn-bd"/>
</dbReference>
<comment type="caution">
    <text evidence="20">The sequence shown here is derived from an EMBL/GenBank/DDBJ whole genome shotgun (WGS) entry which is preliminary data.</text>
</comment>
<dbReference type="Pfam" id="PF00271">
    <property type="entry name" value="Helicase_C"/>
    <property type="match status" value="1"/>
</dbReference>
<evidence type="ECO:0000259" key="19">
    <source>
        <dbReference type="PROSITE" id="PS51194"/>
    </source>
</evidence>
<keyword evidence="9" id="KW-0862">Zinc</keyword>
<keyword evidence="12" id="KW-0233">DNA recombination</keyword>
<reference evidence="20" key="1">
    <citation type="journal article" date="2021" name="PeerJ">
        <title>Extensive microbial diversity within the chicken gut microbiome revealed by metagenomics and culture.</title>
        <authorList>
            <person name="Gilroy R."/>
            <person name="Ravi A."/>
            <person name="Getino M."/>
            <person name="Pursley I."/>
            <person name="Horton D.L."/>
            <person name="Alikhan N.F."/>
            <person name="Baker D."/>
            <person name="Gharbi K."/>
            <person name="Hall N."/>
            <person name="Watson M."/>
            <person name="Adriaenssens E.M."/>
            <person name="Foster-Nyarko E."/>
            <person name="Jarju S."/>
            <person name="Secka A."/>
            <person name="Antonio M."/>
            <person name="Oren A."/>
            <person name="Chaudhuri R.R."/>
            <person name="La Ragione R."/>
            <person name="Hildebrand F."/>
            <person name="Pallen M.J."/>
        </authorList>
    </citation>
    <scope>NUCLEOTIDE SEQUENCE</scope>
    <source>
        <strain evidence="20">A6-441</strain>
    </source>
</reference>
<dbReference type="GO" id="GO:0030894">
    <property type="term" value="C:replisome"/>
    <property type="evidence" value="ECO:0007669"/>
    <property type="project" value="TreeGrafter"/>
</dbReference>
<dbReference type="SMART" id="SM00490">
    <property type="entry name" value="HELICc"/>
    <property type="match status" value="1"/>
</dbReference>
<dbReference type="PROSITE" id="PS50967">
    <property type="entry name" value="HRDC"/>
    <property type="match status" value="1"/>
</dbReference>
<dbReference type="Gene3D" id="3.40.50.300">
    <property type="entry name" value="P-loop containing nucleotide triphosphate hydrolases"/>
    <property type="match status" value="2"/>
</dbReference>
<organism evidence="20 21">
    <name type="scientific">Candidatus Fusobacterium pullicola</name>
    <dbReference type="NCBI Taxonomy" id="2838601"/>
    <lineage>
        <taxon>Bacteria</taxon>
        <taxon>Fusobacteriati</taxon>
        <taxon>Fusobacteriota</taxon>
        <taxon>Fusobacteriia</taxon>
        <taxon>Fusobacteriales</taxon>
        <taxon>Fusobacteriaceae</taxon>
        <taxon>Fusobacterium</taxon>
    </lineage>
</organism>
<sequence length="637" mass="73959">MIREARKLLKEIYGYENFRRGQEIIVDSVLSKRDTLGVMSTGGGKSICYQVPALLFKGITIVISPLISLMKDQVDSLRLLGVKSVYINSTLSKEDYLASIRKIQRGEAKIVYVAPERLANDKFVEFIKKFKISLIAVDEAHCISQWGHDFRKSYLEIPNFMQKIGQRVQILALTATATKDVRRDIEEKLTLKDPFVYVHGFDRENIFFKVVKNVVPEAYIVDYLKKAPRKSGIIYASTRKEVDNLYAYLKLRDIEVGKYHAGLSEEERKENQEKFLNDEIKIMVATNAFGMGIDKSNVRFVIHRNIPKDMESYYQEAGRAGRDGAPAEAILMFFEEDVSTQTFLIDSNEETEDELKREKIKKLDIMVEYAYLESCYREYILKYFGDKRIKNYCGKCGNCKTLKNVEDLTIEAQKVISCIGRAKESIGISTLVNILYGRSDTKMDRKEFNKLSTFGIMKDRDIVWIEEFVNFLISEGYFEQSAGSFPVLKFNDRSRRVLKNEISVFRRVDEKISFDYFEDPLFESLNQLRGEIAKAEGVAPYIVFSDMTLLEMAEYKPKNRWEMLKIRGIGNQKFKSYGEAFLKVINSYNDEDIKRLEIESDRCELLEDIRVERLKERLGLNIELESLKEILYETLIR</sequence>
<dbReference type="InterPro" id="IPR010997">
    <property type="entry name" value="HRDC-like_sf"/>
</dbReference>
<dbReference type="GO" id="GO:0006310">
    <property type="term" value="P:DNA recombination"/>
    <property type="evidence" value="ECO:0007669"/>
    <property type="project" value="UniProtKB-UniRule"/>
</dbReference>
<feature type="domain" description="Helicase ATP-binding" evidence="18">
    <location>
        <begin position="26"/>
        <end position="195"/>
    </location>
</feature>
<dbReference type="GO" id="GO:0016787">
    <property type="term" value="F:hydrolase activity"/>
    <property type="evidence" value="ECO:0007669"/>
    <property type="project" value="UniProtKB-KW"/>
</dbReference>
<keyword evidence="7 20" id="KW-0378">Hydrolase</keyword>
<keyword evidence="11" id="KW-0238">DNA-binding</keyword>
<dbReference type="Pfam" id="PF16124">
    <property type="entry name" value="RecQ_Zn_bind"/>
    <property type="match status" value="1"/>
</dbReference>
<dbReference type="GO" id="GO:0009432">
    <property type="term" value="P:SOS response"/>
    <property type="evidence" value="ECO:0007669"/>
    <property type="project" value="UniProtKB-UniRule"/>
</dbReference>
<dbReference type="GO" id="GO:0043138">
    <property type="term" value="F:3'-5' DNA helicase activity"/>
    <property type="evidence" value="ECO:0007669"/>
    <property type="project" value="UniProtKB-EC"/>
</dbReference>
<evidence type="ECO:0000256" key="2">
    <source>
        <dbReference type="ARBA" id="ARBA00001947"/>
    </source>
</evidence>
<evidence type="ECO:0000256" key="11">
    <source>
        <dbReference type="ARBA" id="ARBA00023125"/>
    </source>
</evidence>
<proteinExistence type="inferred from homology"/>
<comment type="cofactor">
    <cofactor evidence="2">
        <name>Zn(2+)</name>
        <dbReference type="ChEBI" id="CHEBI:29105"/>
    </cofactor>
</comment>
<evidence type="ECO:0000259" key="18">
    <source>
        <dbReference type="PROSITE" id="PS51192"/>
    </source>
</evidence>
<dbReference type="GO" id="GO:0005737">
    <property type="term" value="C:cytoplasm"/>
    <property type="evidence" value="ECO:0007669"/>
    <property type="project" value="TreeGrafter"/>
</dbReference>
<evidence type="ECO:0000256" key="4">
    <source>
        <dbReference type="ARBA" id="ARBA00022723"/>
    </source>
</evidence>
<dbReference type="PROSITE" id="PS51192">
    <property type="entry name" value="HELICASE_ATP_BIND_1"/>
    <property type="match status" value="1"/>
</dbReference>
<evidence type="ECO:0000313" key="21">
    <source>
        <dbReference type="Proteomes" id="UP000724657"/>
    </source>
</evidence>
<dbReference type="GO" id="GO:0009378">
    <property type="term" value="F:four-way junction helicase activity"/>
    <property type="evidence" value="ECO:0007669"/>
    <property type="project" value="TreeGrafter"/>
</dbReference>
<evidence type="ECO:0000256" key="12">
    <source>
        <dbReference type="ARBA" id="ARBA00023172"/>
    </source>
</evidence>
<dbReference type="NCBIfam" id="TIGR01389">
    <property type="entry name" value="recQ"/>
    <property type="match status" value="1"/>
</dbReference>
<evidence type="ECO:0000256" key="9">
    <source>
        <dbReference type="ARBA" id="ARBA00022833"/>
    </source>
</evidence>
<feature type="domain" description="HRDC" evidence="17">
    <location>
        <begin position="515"/>
        <end position="595"/>
    </location>
</feature>
<evidence type="ECO:0000259" key="17">
    <source>
        <dbReference type="PROSITE" id="PS50967"/>
    </source>
</evidence>
<dbReference type="InterPro" id="IPR036388">
    <property type="entry name" value="WH-like_DNA-bd_sf"/>
</dbReference>
<dbReference type="PROSITE" id="PS51194">
    <property type="entry name" value="HELICASE_CTER"/>
    <property type="match status" value="1"/>
</dbReference>
<dbReference type="InterPro" id="IPR014001">
    <property type="entry name" value="Helicase_ATP-bd"/>
</dbReference>
<protein>
    <recommendedName>
        <fullName evidence="16">DNA helicase RecQ</fullName>
        <ecNumber evidence="16">5.6.2.4</ecNumber>
    </recommendedName>
</protein>
<dbReference type="InterPro" id="IPR027417">
    <property type="entry name" value="P-loop_NTPase"/>
</dbReference>
<gene>
    <name evidence="20" type="primary">recQ</name>
    <name evidence="20" type="ORF">IAA47_06540</name>
</gene>
<dbReference type="AlphaFoldDB" id="A0A9E2NX98"/>
<dbReference type="Pfam" id="PF00570">
    <property type="entry name" value="HRDC"/>
    <property type="match status" value="1"/>
</dbReference>
<dbReference type="SMART" id="SM00341">
    <property type="entry name" value="HRDC"/>
    <property type="match status" value="1"/>
</dbReference>
<evidence type="ECO:0000256" key="15">
    <source>
        <dbReference type="ARBA" id="ARBA00034617"/>
    </source>
</evidence>
<evidence type="ECO:0000313" key="20">
    <source>
        <dbReference type="EMBL" id="MBU3842619.1"/>
    </source>
</evidence>
<dbReference type="Pfam" id="PF09382">
    <property type="entry name" value="RQC"/>
    <property type="match status" value="1"/>
</dbReference>
<dbReference type="InterPro" id="IPR004589">
    <property type="entry name" value="DNA_helicase_ATP-dep_RecQ"/>
</dbReference>
<evidence type="ECO:0000256" key="10">
    <source>
        <dbReference type="ARBA" id="ARBA00022840"/>
    </source>
</evidence>
<dbReference type="SUPFAM" id="SSF47819">
    <property type="entry name" value="HRDC-like"/>
    <property type="match status" value="1"/>
</dbReference>
<reference evidence="20" key="2">
    <citation type="submission" date="2021-04" db="EMBL/GenBank/DDBJ databases">
        <authorList>
            <person name="Gilroy R."/>
        </authorList>
    </citation>
    <scope>NUCLEOTIDE SEQUENCE</scope>
    <source>
        <strain evidence="20">A6-441</strain>
    </source>
</reference>
<dbReference type="PANTHER" id="PTHR13710:SF105">
    <property type="entry name" value="ATP-DEPENDENT DNA HELICASE Q1"/>
    <property type="match status" value="1"/>
</dbReference>
<dbReference type="Gene3D" id="1.10.150.80">
    <property type="entry name" value="HRDC domain"/>
    <property type="match status" value="1"/>
</dbReference>
<comment type="cofactor">
    <cofactor evidence="1">
        <name>Mg(2+)</name>
        <dbReference type="ChEBI" id="CHEBI:18420"/>
    </cofactor>
</comment>
<keyword evidence="4" id="KW-0479">Metal-binding</keyword>
<keyword evidence="8 20" id="KW-0347">Helicase</keyword>
<dbReference type="InterPro" id="IPR011545">
    <property type="entry name" value="DEAD/DEAH_box_helicase_dom"/>
</dbReference>
<dbReference type="InterPro" id="IPR002121">
    <property type="entry name" value="HRDC_dom"/>
</dbReference>
<evidence type="ECO:0000256" key="14">
    <source>
        <dbReference type="ARBA" id="ARBA00023235"/>
    </source>
</evidence>
<dbReference type="SUPFAM" id="SSF46785">
    <property type="entry name" value="Winged helix' DNA-binding domain"/>
    <property type="match status" value="1"/>
</dbReference>
<dbReference type="InterPro" id="IPR001650">
    <property type="entry name" value="Helicase_C-like"/>
</dbReference>
<dbReference type="PANTHER" id="PTHR13710">
    <property type="entry name" value="DNA HELICASE RECQ FAMILY MEMBER"/>
    <property type="match status" value="1"/>
</dbReference>